<name>A0ABP2TYJ6_9GAMM</name>
<protein>
    <recommendedName>
        <fullName evidence="2">Alginate export domain-containing protein</fullName>
    </recommendedName>
</protein>
<sequence length="404" mass="45775">MKLNLLSFAMLSVLTTTTFAADNFLSQTKFSLDSRLRYELVDQDNQLKNADAWTLRLRPSLETGSWHGLSAFVQGEGTVEINDDFNSTRNAETNYSTVPDPQNLQLNQAYLKYAYSPKFDLSIGRQAINLDNQRFVGSVAWRQNDQTFDAISLNIKPCKEFGFYYAYIDQVNTIFGSEDAKPKFVAAQDGKQNSQIHLIQAKMNYNPLLNATLYGYLMDLEDLSAWSNQTYGLRLTGKKNNFRYVAEYAKQSEYADQPINYDANYYALELGYSITDKGSALGEIALGYEVLGSDDGKIAFQTPLATKHKFNGWADLFLTTPVNGLTDLYISSNFNVFGKGKLGTELHQYRSDEKNMDYGQEFSVSYSHALPIKGLSALAKFSDYQAEEFSVDTQKLWLQVDYKY</sequence>
<dbReference type="RefSeq" id="WP_004661266.1">
    <property type="nucleotide sequence ID" value="NZ_BMDV01000002.1"/>
</dbReference>
<dbReference type="InterPro" id="IPR025388">
    <property type="entry name" value="Alginate_export_dom"/>
</dbReference>
<dbReference type="SUPFAM" id="SSF56935">
    <property type="entry name" value="Porins"/>
    <property type="match status" value="1"/>
</dbReference>
<evidence type="ECO:0000313" key="3">
    <source>
        <dbReference type="EMBL" id="ENU27280.1"/>
    </source>
</evidence>
<accession>A0ABP2TYJ6</accession>
<gene>
    <name evidence="3" type="ORF">F992_01394</name>
</gene>
<keyword evidence="4" id="KW-1185">Reference proteome</keyword>
<dbReference type="Proteomes" id="UP000013190">
    <property type="component" value="Unassembled WGS sequence"/>
</dbReference>
<evidence type="ECO:0000313" key="4">
    <source>
        <dbReference type="Proteomes" id="UP000013190"/>
    </source>
</evidence>
<dbReference type="EMBL" id="APOJ01000022">
    <property type="protein sequence ID" value="ENU27280.1"/>
    <property type="molecule type" value="Genomic_DNA"/>
</dbReference>
<organism evidence="3 4">
    <name type="scientific">Acinetobacter modestus</name>
    <dbReference type="NCBI Taxonomy" id="1776740"/>
    <lineage>
        <taxon>Bacteria</taxon>
        <taxon>Pseudomonadati</taxon>
        <taxon>Pseudomonadota</taxon>
        <taxon>Gammaproteobacteria</taxon>
        <taxon>Moraxellales</taxon>
        <taxon>Moraxellaceae</taxon>
        <taxon>Acinetobacter</taxon>
    </lineage>
</organism>
<feature type="domain" description="Alginate export" evidence="2">
    <location>
        <begin position="29"/>
        <end position="274"/>
    </location>
</feature>
<evidence type="ECO:0000256" key="1">
    <source>
        <dbReference type="SAM" id="SignalP"/>
    </source>
</evidence>
<feature type="signal peptide" evidence="1">
    <location>
        <begin position="1"/>
        <end position="20"/>
    </location>
</feature>
<dbReference type="Gene3D" id="2.40.160.10">
    <property type="entry name" value="Porin"/>
    <property type="match status" value="1"/>
</dbReference>
<comment type="caution">
    <text evidence="3">The sequence shown here is derived from an EMBL/GenBank/DDBJ whole genome shotgun (WGS) entry which is preliminary data.</text>
</comment>
<dbReference type="GeneID" id="92834803"/>
<keyword evidence="1" id="KW-0732">Signal</keyword>
<reference evidence="4" key="1">
    <citation type="submission" date="2013-02" db="EMBL/GenBank/DDBJ databases">
        <title>The Genome Sequence of Acinetobacter sp. NIPH 236.</title>
        <authorList>
            <consortium name="The Broad Institute Genome Sequencing Platform"/>
            <consortium name="The Broad Institute Genome Sequencing Center for Infectious Disease"/>
            <person name="Cerqueira G."/>
            <person name="Feldgarden M."/>
            <person name="Courvalin P."/>
            <person name="Perichon B."/>
            <person name="Grillot-Courvalin C."/>
            <person name="Clermont D."/>
            <person name="Rocha E."/>
            <person name="Yoon E.-J."/>
            <person name="Nemec A."/>
            <person name="Walker B."/>
            <person name="Young S.K."/>
            <person name="Zeng Q."/>
            <person name="Gargeya S."/>
            <person name="Fitzgerald M."/>
            <person name="Haas B."/>
            <person name="Abouelleil A."/>
            <person name="Alvarado L."/>
            <person name="Arachchi H.M."/>
            <person name="Berlin A.M."/>
            <person name="Chapman S.B."/>
            <person name="Dewar J."/>
            <person name="Goldberg J."/>
            <person name="Griggs A."/>
            <person name="Gujja S."/>
            <person name="Hansen M."/>
            <person name="Howarth C."/>
            <person name="Imamovic A."/>
            <person name="Larimer J."/>
            <person name="McCowan C."/>
            <person name="Murphy C."/>
            <person name="Neiman D."/>
            <person name="Pearson M."/>
            <person name="Priest M."/>
            <person name="Roberts A."/>
            <person name="Saif S."/>
            <person name="Shea T."/>
            <person name="Sisk P."/>
            <person name="Sykes S."/>
            <person name="Wortman J."/>
            <person name="Nusbaum C."/>
            <person name="Birren B."/>
        </authorList>
    </citation>
    <scope>NUCLEOTIDE SEQUENCE [LARGE SCALE GENOMIC DNA]</scope>
    <source>
        <strain evidence="4">NIPH 236</strain>
    </source>
</reference>
<evidence type="ECO:0000259" key="2">
    <source>
        <dbReference type="Pfam" id="PF13372"/>
    </source>
</evidence>
<feature type="chain" id="PRO_5045785063" description="Alginate export domain-containing protein" evidence="1">
    <location>
        <begin position="21"/>
        <end position="404"/>
    </location>
</feature>
<proteinExistence type="predicted"/>
<reference evidence="3 4" key="2">
    <citation type="journal article" date="2016" name="Int. J. Syst. Evol. Microbiol.">
        <title>Taxonomy of haemolytic and/or proteolytic strains of the genus Acinetobacter with the proposal of Acinetobacter courvalinii sp. nov. (genomic species 14 sensu Bouvet &amp; Jeanjean), Acinetobacter dispersus sp. nov. (genomic species 17), Acinetobacter modestus sp. nov., Acinetobacter proteolyticus sp. nov. and Acinetobacter vivianii sp. nov.</title>
        <authorList>
            <person name="Nemec A."/>
            <person name="Radolfova-Krizova L."/>
            <person name="Maixnerova M."/>
            <person name="Vrestiakova E."/>
            <person name="Jezek P."/>
            <person name="Sedo O."/>
        </authorList>
    </citation>
    <scope>NUCLEOTIDE SEQUENCE [LARGE SCALE GENOMIC DNA]</scope>
    <source>
        <strain evidence="3 4">NIPH 236</strain>
    </source>
</reference>
<dbReference type="Pfam" id="PF13372">
    <property type="entry name" value="Alginate_exp"/>
    <property type="match status" value="1"/>
</dbReference>
<dbReference type="InterPro" id="IPR023614">
    <property type="entry name" value="Porin_dom_sf"/>
</dbReference>